<keyword evidence="2" id="KW-1185">Reference proteome</keyword>
<protein>
    <submittedName>
        <fullName evidence="1">Uncharacterized protein</fullName>
    </submittedName>
</protein>
<dbReference type="AlphaFoldDB" id="U7QRY2"/>
<dbReference type="Proteomes" id="UP000017133">
    <property type="component" value="Unassembled WGS sequence"/>
</dbReference>
<name>U7QRY2_PHOTE</name>
<evidence type="ECO:0000313" key="2">
    <source>
        <dbReference type="Proteomes" id="UP000017133"/>
    </source>
</evidence>
<dbReference type="PATRIC" id="fig|1389415.4.peg.4743"/>
<accession>U7QRY2</accession>
<reference evidence="1 2" key="1">
    <citation type="submission" date="2013-10" db="EMBL/GenBank/DDBJ databases">
        <title>Whole Genome Shotgun Sequence of Photorhabdus temperata J3.</title>
        <authorList>
            <person name="Park G.-S."/>
            <person name="Hong S.-J."/>
            <person name="Shin J.-H."/>
        </authorList>
    </citation>
    <scope>NUCLEOTIDE SEQUENCE [LARGE SCALE GENOMIC DNA]</scope>
    <source>
        <strain evidence="1 2">J3</strain>
    </source>
</reference>
<comment type="caution">
    <text evidence="1">The sequence shown here is derived from an EMBL/GenBank/DDBJ whole genome shotgun (WGS) entry which is preliminary data.</text>
</comment>
<proteinExistence type="predicted"/>
<evidence type="ECO:0000313" key="1">
    <source>
        <dbReference type="EMBL" id="ERT10618.1"/>
    </source>
</evidence>
<dbReference type="EMBL" id="AXDT01000287">
    <property type="protein sequence ID" value="ERT10618.1"/>
    <property type="molecule type" value="Genomic_DNA"/>
</dbReference>
<sequence>MIVFIVFNICFLLNLIMMGYCVSRLTNVNHTCFFMMRLSFFPGFKTTLTDKKRFLLTVVLSFSDSELFNVGNYDFDII</sequence>
<organism evidence="1 2">
    <name type="scientific">Photorhabdus temperata J3</name>
    <dbReference type="NCBI Taxonomy" id="1389415"/>
    <lineage>
        <taxon>Bacteria</taxon>
        <taxon>Pseudomonadati</taxon>
        <taxon>Pseudomonadota</taxon>
        <taxon>Gammaproteobacteria</taxon>
        <taxon>Enterobacterales</taxon>
        <taxon>Morganellaceae</taxon>
        <taxon>Photorhabdus</taxon>
    </lineage>
</organism>
<gene>
    <name evidence="1" type="ORF">O185_23780</name>
</gene>